<keyword evidence="9" id="KW-1185">Reference proteome</keyword>
<protein>
    <recommendedName>
        <fullName evidence="3">protein-tyrosine-phosphatase</fullName>
        <ecNumber evidence="3">3.1.3.48</ecNumber>
    </recommendedName>
</protein>
<evidence type="ECO:0000256" key="4">
    <source>
        <dbReference type="ARBA" id="ARBA00022801"/>
    </source>
</evidence>
<evidence type="ECO:0000256" key="3">
    <source>
        <dbReference type="ARBA" id="ARBA00013064"/>
    </source>
</evidence>
<organism evidence="8 9">
    <name type="scientific">Datura stramonium</name>
    <name type="common">Jimsonweed</name>
    <name type="synonym">Common thornapple</name>
    <dbReference type="NCBI Taxonomy" id="4076"/>
    <lineage>
        <taxon>Eukaryota</taxon>
        <taxon>Viridiplantae</taxon>
        <taxon>Streptophyta</taxon>
        <taxon>Embryophyta</taxon>
        <taxon>Tracheophyta</taxon>
        <taxon>Spermatophyta</taxon>
        <taxon>Magnoliopsida</taxon>
        <taxon>eudicotyledons</taxon>
        <taxon>Gunneridae</taxon>
        <taxon>Pentapetalae</taxon>
        <taxon>asterids</taxon>
        <taxon>lamiids</taxon>
        <taxon>Solanales</taxon>
        <taxon>Solanaceae</taxon>
        <taxon>Solanoideae</taxon>
        <taxon>Datureae</taxon>
        <taxon>Datura</taxon>
    </lineage>
</organism>
<evidence type="ECO:0000256" key="2">
    <source>
        <dbReference type="ARBA" id="ARBA00010501"/>
    </source>
</evidence>
<name>A0ABS8RNE2_DATST</name>
<comment type="similarity">
    <text evidence="2">Belongs to the HAD-like hydrolase superfamily. EYA family.</text>
</comment>
<gene>
    <name evidence="8" type="ORF">HAX54_038695</name>
</gene>
<reference evidence="8 9" key="1">
    <citation type="journal article" date="2021" name="BMC Genomics">
        <title>Datura genome reveals duplications of psychoactive alkaloid biosynthetic genes and high mutation rate following tissue culture.</title>
        <authorList>
            <person name="Rajewski A."/>
            <person name="Carter-House D."/>
            <person name="Stajich J."/>
            <person name="Litt A."/>
        </authorList>
    </citation>
    <scope>NUCLEOTIDE SEQUENCE [LARGE SCALE GENOMIC DNA]</scope>
    <source>
        <strain evidence="8">AR-01</strain>
    </source>
</reference>
<dbReference type="PANTHER" id="PTHR10190:SF16">
    <property type="entry name" value="DEVELOPMENTAL PROTEIN EYES ABSENT"/>
    <property type="match status" value="1"/>
</dbReference>
<sequence length="219" mass="25481">MFSTLLSPFRNEDGRMAPLSPRLKWRILGVFSNSSIVISVYSSWEVGKLQCFSWIKERFSGPNVQFCVIGDGWEECEAAESMRWPFVKIDPRPSSFHRFPGLTPKDLGHYFSVVYGDSDEKIMVTSSFWQLIMYICSLLKNFTSNEATMKYLLMVGQALLFCGSRFSWLWFINSFFINKIVWHKKVKVSYKVLTLHERLVCTVNFSMTLCLDLICFHPD</sequence>
<comment type="catalytic activity">
    <reaction evidence="7">
        <text>O-phospho-L-tyrosyl-[protein] + H2O = L-tyrosyl-[protein] + phosphate</text>
        <dbReference type="Rhea" id="RHEA:10684"/>
        <dbReference type="Rhea" id="RHEA-COMP:10136"/>
        <dbReference type="Rhea" id="RHEA-COMP:20101"/>
        <dbReference type="ChEBI" id="CHEBI:15377"/>
        <dbReference type="ChEBI" id="CHEBI:43474"/>
        <dbReference type="ChEBI" id="CHEBI:46858"/>
        <dbReference type="ChEBI" id="CHEBI:61978"/>
        <dbReference type="EC" id="3.1.3.48"/>
    </reaction>
</comment>
<dbReference type="InterPro" id="IPR038102">
    <property type="entry name" value="EYA_dom_sf"/>
</dbReference>
<comment type="cofactor">
    <cofactor evidence="1">
        <name>Mg(2+)</name>
        <dbReference type="ChEBI" id="CHEBI:18420"/>
    </cofactor>
</comment>
<dbReference type="Proteomes" id="UP000823775">
    <property type="component" value="Unassembled WGS sequence"/>
</dbReference>
<keyword evidence="5" id="KW-0460">Magnesium</keyword>
<proteinExistence type="inferred from homology"/>
<keyword evidence="6" id="KW-0904">Protein phosphatase</keyword>
<accession>A0ABS8RNE2</accession>
<evidence type="ECO:0000256" key="7">
    <source>
        <dbReference type="ARBA" id="ARBA00051722"/>
    </source>
</evidence>
<evidence type="ECO:0000256" key="5">
    <source>
        <dbReference type="ARBA" id="ARBA00022842"/>
    </source>
</evidence>
<keyword evidence="4" id="KW-0378">Hydrolase</keyword>
<dbReference type="InterPro" id="IPR028472">
    <property type="entry name" value="EYA"/>
</dbReference>
<evidence type="ECO:0000313" key="9">
    <source>
        <dbReference type="Proteomes" id="UP000823775"/>
    </source>
</evidence>
<dbReference type="EC" id="3.1.3.48" evidence="3"/>
<evidence type="ECO:0000256" key="6">
    <source>
        <dbReference type="ARBA" id="ARBA00022912"/>
    </source>
</evidence>
<evidence type="ECO:0000313" key="8">
    <source>
        <dbReference type="EMBL" id="MCD7448139.1"/>
    </source>
</evidence>
<evidence type="ECO:0000256" key="1">
    <source>
        <dbReference type="ARBA" id="ARBA00001946"/>
    </source>
</evidence>
<dbReference type="Gene3D" id="3.40.50.12350">
    <property type="match status" value="1"/>
</dbReference>
<comment type="caution">
    <text evidence="8">The sequence shown here is derived from an EMBL/GenBank/DDBJ whole genome shotgun (WGS) entry which is preliminary data.</text>
</comment>
<dbReference type="EMBL" id="JACEIK010000053">
    <property type="protein sequence ID" value="MCD7448139.1"/>
    <property type="molecule type" value="Genomic_DNA"/>
</dbReference>
<dbReference type="PANTHER" id="PTHR10190">
    <property type="entry name" value="EYES ABSENT"/>
    <property type="match status" value="1"/>
</dbReference>